<evidence type="ECO:0000313" key="2">
    <source>
        <dbReference type="EMBL" id="SVD74141.1"/>
    </source>
</evidence>
<dbReference type="InterPro" id="IPR016117">
    <property type="entry name" value="ArgJ-like_dom_sf"/>
</dbReference>
<evidence type="ECO:0000256" key="1">
    <source>
        <dbReference type="ARBA" id="ARBA00007068"/>
    </source>
</evidence>
<proteinExistence type="inferred from homology"/>
<dbReference type="Gene3D" id="3.60.70.12">
    <property type="entry name" value="L-amino peptidase D-ALA esterase/amidase"/>
    <property type="match status" value="1"/>
</dbReference>
<dbReference type="SUPFAM" id="SSF56266">
    <property type="entry name" value="DmpA/ArgJ-like"/>
    <property type="match status" value="1"/>
</dbReference>
<name>A0A382XUH9_9ZZZZ</name>
<evidence type="ECO:0008006" key="3">
    <source>
        <dbReference type="Google" id="ProtNLM"/>
    </source>
</evidence>
<dbReference type="AlphaFoldDB" id="A0A382XUH9"/>
<dbReference type="InterPro" id="IPR005321">
    <property type="entry name" value="Peptidase_S58_DmpA"/>
</dbReference>
<protein>
    <recommendedName>
        <fullName evidence="3">Aminopeptidase</fullName>
    </recommendedName>
</protein>
<dbReference type="Pfam" id="PF03576">
    <property type="entry name" value="Peptidase_S58"/>
    <property type="match status" value="1"/>
</dbReference>
<feature type="non-terminal residue" evidence="2">
    <location>
        <position position="1"/>
    </location>
</feature>
<organism evidence="2">
    <name type="scientific">marine metagenome</name>
    <dbReference type="NCBI Taxonomy" id="408172"/>
    <lineage>
        <taxon>unclassified sequences</taxon>
        <taxon>metagenomes</taxon>
        <taxon>ecological metagenomes</taxon>
    </lineage>
</organism>
<reference evidence="2" key="1">
    <citation type="submission" date="2018-05" db="EMBL/GenBank/DDBJ databases">
        <authorList>
            <person name="Lanie J.A."/>
            <person name="Ng W.-L."/>
            <person name="Kazmierczak K.M."/>
            <person name="Andrzejewski T.M."/>
            <person name="Davidsen T.M."/>
            <person name="Wayne K.J."/>
            <person name="Tettelin H."/>
            <person name="Glass J.I."/>
            <person name="Rusch D."/>
            <person name="Podicherti R."/>
            <person name="Tsui H.-C.T."/>
            <person name="Winkler M.E."/>
        </authorList>
    </citation>
    <scope>NUCLEOTIDE SEQUENCE</scope>
</reference>
<dbReference type="GO" id="GO:0004177">
    <property type="term" value="F:aminopeptidase activity"/>
    <property type="evidence" value="ECO:0007669"/>
    <property type="project" value="TreeGrafter"/>
</dbReference>
<comment type="similarity">
    <text evidence="1">Belongs to the peptidase S58 family.</text>
</comment>
<gene>
    <name evidence="2" type="ORF">METZ01_LOCUS426995</name>
</gene>
<accession>A0A382XUH9</accession>
<dbReference type="PANTHER" id="PTHR36512:SF3">
    <property type="entry name" value="BLR5678 PROTEIN"/>
    <property type="match status" value="1"/>
</dbReference>
<sequence length="103" mass="10809">ISIGVGRAGTPSGNNSGDIFLAFSTANPNPEGCSGTRALHQLNFVPHEVLDPVFNAVVESVDEAVINALVAAEDMTGRDGHFVASIDHAALKDMMVRYGRTEA</sequence>
<dbReference type="EMBL" id="UINC01170207">
    <property type="protein sequence ID" value="SVD74141.1"/>
    <property type="molecule type" value="Genomic_DNA"/>
</dbReference>
<dbReference type="PANTHER" id="PTHR36512">
    <property type="entry name" value="D-AMINOPEPTIDASE"/>
    <property type="match status" value="1"/>
</dbReference>